<dbReference type="AlphaFoldDB" id="A0A5A7QLU1"/>
<dbReference type="Proteomes" id="UP000325081">
    <property type="component" value="Unassembled WGS sequence"/>
</dbReference>
<name>A0A5A7QLU1_STRAF</name>
<evidence type="ECO:0000313" key="2">
    <source>
        <dbReference type="EMBL" id="GER46285.1"/>
    </source>
</evidence>
<evidence type="ECO:0000256" key="1">
    <source>
        <dbReference type="SAM" id="MobiDB-lite"/>
    </source>
</evidence>
<protein>
    <submittedName>
        <fullName evidence="2">DNA mismatch repair protein MutS</fullName>
    </submittedName>
</protein>
<proteinExistence type="predicted"/>
<reference evidence="3" key="1">
    <citation type="journal article" date="2019" name="Curr. Biol.">
        <title>Genome Sequence of Striga asiatica Provides Insight into the Evolution of Plant Parasitism.</title>
        <authorList>
            <person name="Yoshida S."/>
            <person name="Kim S."/>
            <person name="Wafula E.K."/>
            <person name="Tanskanen J."/>
            <person name="Kim Y.M."/>
            <person name="Honaas L."/>
            <person name="Yang Z."/>
            <person name="Spallek T."/>
            <person name="Conn C.E."/>
            <person name="Ichihashi Y."/>
            <person name="Cheong K."/>
            <person name="Cui S."/>
            <person name="Der J.P."/>
            <person name="Gundlach H."/>
            <person name="Jiao Y."/>
            <person name="Hori C."/>
            <person name="Ishida J.K."/>
            <person name="Kasahara H."/>
            <person name="Kiba T."/>
            <person name="Kim M.S."/>
            <person name="Koo N."/>
            <person name="Laohavisit A."/>
            <person name="Lee Y.H."/>
            <person name="Lumba S."/>
            <person name="McCourt P."/>
            <person name="Mortimer J.C."/>
            <person name="Mutuku J.M."/>
            <person name="Nomura T."/>
            <person name="Sasaki-Sekimoto Y."/>
            <person name="Seto Y."/>
            <person name="Wang Y."/>
            <person name="Wakatake T."/>
            <person name="Sakakibara H."/>
            <person name="Demura T."/>
            <person name="Yamaguchi S."/>
            <person name="Yoneyama K."/>
            <person name="Manabe R.I."/>
            <person name="Nelson D.C."/>
            <person name="Schulman A.H."/>
            <person name="Timko M.P."/>
            <person name="dePamphilis C.W."/>
            <person name="Choi D."/>
            <person name="Shirasu K."/>
        </authorList>
    </citation>
    <scope>NUCLEOTIDE SEQUENCE [LARGE SCALE GENOMIC DNA]</scope>
    <source>
        <strain evidence="3">cv. UVA1</strain>
    </source>
</reference>
<accession>A0A5A7QLU1</accession>
<sequence>MNEGCYLPLSQTHTQGINLYALIFLIQLRNDFVSLLIPKHDVGQPEGCYLPQPRGHQSVLPHDLVPHLVLVFHHVLQQNRLFPLLVPHRFQIELLGQHTPQMLPLEHVPVVHIKRLVLRLGTRSGPHKVLGQQLRVDSVPEARPRDIGPCVHERPPLVLADGRVHAQRAHRVHHTARGEAEDERRPVDGPRQHALPQGRLVHQVLEVVIEVVLLQPGEVLVIGAVVGLVRAVHLGHVSPVILDPCLEGEVLEIGAVGDDRVENVPEH</sequence>
<feature type="compositionally biased region" description="Basic and acidic residues" evidence="1">
    <location>
        <begin position="176"/>
        <end position="191"/>
    </location>
</feature>
<keyword evidence="3" id="KW-1185">Reference proteome</keyword>
<organism evidence="2 3">
    <name type="scientific">Striga asiatica</name>
    <name type="common">Asiatic witchweed</name>
    <name type="synonym">Buchnera asiatica</name>
    <dbReference type="NCBI Taxonomy" id="4170"/>
    <lineage>
        <taxon>Eukaryota</taxon>
        <taxon>Viridiplantae</taxon>
        <taxon>Streptophyta</taxon>
        <taxon>Embryophyta</taxon>
        <taxon>Tracheophyta</taxon>
        <taxon>Spermatophyta</taxon>
        <taxon>Magnoliopsida</taxon>
        <taxon>eudicotyledons</taxon>
        <taxon>Gunneridae</taxon>
        <taxon>Pentapetalae</taxon>
        <taxon>asterids</taxon>
        <taxon>lamiids</taxon>
        <taxon>Lamiales</taxon>
        <taxon>Orobanchaceae</taxon>
        <taxon>Buchnereae</taxon>
        <taxon>Striga</taxon>
    </lineage>
</organism>
<evidence type="ECO:0000313" key="3">
    <source>
        <dbReference type="Proteomes" id="UP000325081"/>
    </source>
</evidence>
<gene>
    <name evidence="2" type="ORF">STAS_23320</name>
</gene>
<feature type="region of interest" description="Disordered" evidence="1">
    <location>
        <begin position="170"/>
        <end position="193"/>
    </location>
</feature>
<dbReference type="EMBL" id="BKCP01007515">
    <property type="protein sequence ID" value="GER46285.1"/>
    <property type="molecule type" value="Genomic_DNA"/>
</dbReference>
<comment type="caution">
    <text evidence="2">The sequence shown here is derived from an EMBL/GenBank/DDBJ whole genome shotgun (WGS) entry which is preliminary data.</text>
</comment>